<evidence type="ECO:0000259" key="2">
    <source>
        <dbReference type="Pfam" id="PF18003"/>
    </source>
</evidence>
<evidence type="ECO:0000313" key="3">
    <source>
        <dbReference type="EMBL" id="AYL99052.1"/>
    </source>
</evidence>
<reference evidence="3 4" key="1">
    <citation type="submission" date="2018-10" db="EMBL/GenBank/DDBJ databases">
        <title>Genome sequencing of Mucilaginibacter sp. HYN0043.</title>
        <authorList>
            <person name="Kim M."/>
            <person name="Yi H."/>
        </authorList>
    </citation>
    <scope>NUCLEOTIDE SEQUENCE [LARGE SCALE GENOMIC DNA]</scope>
    <source>
        <strain evidence="3 4">HYN0043</strain>
    </source>
</reference>
<dbReference type="InterPro" id="IPR024278">
    <property type="entry name" value="DUF3823_N"/>
</dbReference>
<gene>
    <name evidence="3" type="ORF">HYN43_028940</name>
</gene>
<feature type="domain" description="DUF3823" evidence="2">
    <location>
        <begin position="125"/>
        <end position="231"/>
    </location>
</feature>
<sequence length="234" mass="25597">MKIKFHHIIIVLLITASGCKKDNYKEPSVTLKGHLTYKGENVNVEANQVPFDVYQPGFGKTGSIRGFFDQDGGYSLLLFNGNYKFTMPANQGPFLWKELGGSKRDTVAIALNGPQTLDIEVTPFYMLRSPQFAAAAGKVNATFNIEKVVTDANAKNIETVTLYIGKTSFVSENGDNRVAKTELAGSAITSMNNIAMSVNIPTLTPTQNYVFARLGIKIAGVEDRIYSPIVKVSF</sequence>
<dbReference type="AlphaFoldDB" id="A0A494W6X7"/>
<dbReference type="Proteomes" id="UP000270046">
    <property type="component" value="Chromosome"/>
</dbReference>
<dbReference type="Gene3D" id="2.60.40.1120">
    <property type="entry name" value="Carboxypeptidase-like, regulatory domain"/>
    <property type="match status" value="1"/>
</dbReference>
<feature type="domain" description="DUF3823" evidence="1">
    <location>
        <begin position="30"/>
        <end position="122"/>
    </location>
</feature>
<dbReference type="RefSeq" id="WP_119407295.1">
    <property type="nucleotide sequence ID" value="NZ_CP032869.1"/>
</dbReference>
<dbReference type="OrthoDB" id="1433240at2"/>
<evidence type="ECO:0000313" key="4">
    <source>
        <dbReference type="Proteomes" id="UP000270046"/>
    </source>
</evidence>
<dbReference type="KEGG" id="muh:HYN43_028940"/>
<dbReference type="Gene3D" id="2.60.40.2060">
    <property type="match status" value="1"/>
</dbReference>
<dbReference type="EMBL" id="CP032869">
    <property type="protein sequence ID" value="AYL99052.1"/>
    <property type="molecule type" value="Genomic_DNA"/>
</dbReference>
<name>A0A494W6X7_9SPHI</name>
<protein>
    <submittedName>
        <fullName evidence="3">DUF3823 domain-containing protein</fullName>
    </submittedName>
</protein>
<evidence type="ECO:0000259" key="1">
    <source>
        <dbReference type="Pfam" id="PF12866"/>
    </source>
</evidence>
<dbReference type="Pfam" id="PF12866">
    <property type="entry name" value="DUF3823"/>
    <property type="match status" value="1"/>
</dbReference>
<organism evidence="3 4">
    <name type="scientific">Mucilaginibacter celer</name>
    <dbReference type="NCBI Taxonomy" id="2305508"/>
    <lineage>
        <taxon>Bacteria</taxon>
        <taxon>Pseudomonadati</taxon>
        <taxon>Bacteroidota</taxon>
        <taxon>Sphingobacteriia</taxon>
        <taxon>Sphingobacteriales</taxon>
        <taxon>Sphingobacteriaceae</taxon>
        <taxon>Mucilaginibacter</taxon>
    </lineage>
</organism>
<dbReference type="PROSITE" id="PS51257">
    <property type="entry name" value="PROKAR_LIPOPROTEIN"/>
    <property type="match status" value="1"/>
</dbReference>
<accession>A0A494W6X7</accession>
<keyword evidence="4" id="KW-1185">Reference proteome</keyword>
<dbReference type="InterPro" id="IPR041186">
    <property type="entry name" value="DUF3823_C"/>
</dbReference>
<proteinExistence type="predicted"/>
<dbReference type="Pfam" id="PF18003">
    <property type="entry name" value="DUF3823_C"/>
    <property type="match status" value="1"/>
</dbReference>